<evidence type="ECO:0000313" key="2">
    <source>
        <dbReference type="Proteomes" id="UP000224362"/>
    </source>
</evidence>
<evidence type="ECO:0000313" key="1">
    <source>
        <dbReference type="EMBL" id="ASZ78793.1"/>
    </source>
</evidence>
<dbReference type="Proteomes" id="UP000224362">
    <property type="component" value="Segment"/>
</dbReference>
<protein>
    <submittedName>
        <fullName evidence="1">Uncharacterized protein</fullName>
    </submittedName>
</protein>
<sequence>MRNVEHWARAVDRRHDVLRVFTFTGNINTANQFLAPFYIARNGILNVRLNLSGEPTKAMLAARSEVRFGLIQQKHAFDDQEIRLERGDKIIVDIHSNLLYGVICGSVPYRDVMYGLGYVFRGLESRSEKKICTSGVAQFERRDMEERMYQDWWAAHGQDYTDGKYTLDVGQGTVYFASIYPRDLPDIKKRASFLVYQPAEETYQDPERVEAKFDPEAVGQLAPNKDLVEGDNRDLMIYKAINKANEGGIFAAWGCFQELNHNHGVTKEEFATKVKFLEMGLWSRFKFWLARN</sequence>
<name>A0A249Y294_9CAUD</name>
<gene>
    <name evidence="1" type="ORF">2050H1_027</name>
</gene>
<reference evidence="1 2" key="1">
    <citation type="submission" date="2017-06" db="EMBL/GenBank/DDBJ databases">
        <authorList>
            <person name="Kim H.J."/>
            <person name="Triplett B.A."/>
        </authorList>
    </citation>
    <scope>NUCLEOTIDE SEQUENCE [LARGE SCALE GENOMIC DNA]</scope>
</reference>
<accession>A0A249Y294</accession>
<dbReference type="EMBL" id="MF285619">
    <property type="protein sequence ID" value="ASZ78793.1"/>
    <property type="molecule type" value="Genomic_DNA"/>
</dbReference>
<proteinExistence type="predicted"/>
<organism evidence="1 2">
    <name type="scientific">Serratia phage 2050H1</name>
    <dbReference type="NCBI Taxonomy" id="2024250"/>
    <lineage>
        <taxon>Viruses</taxon>
        <taxon>Duplodnaviria</taxon>
        <taxon>Heunggongvirae</taxon>
        <taxon>Uroviricota</taxon>
        <taxon>Caudoviricetes</taxon>
        <taxon>Pantevenvirales</taxon>
        <taxon>Ackermannviridae</taxon>
        <taxon>Miltonvirus</taxon>
        <taxon>Miltonvirus MAM1</taxon>
    </lineage>
</organism>